<accession>A0A1A8H7I4</accession>
<protein>
    <submittedName>
        <fullName evidence="1">Uncharacterized protein</fullName>
    </submittedName>
</protein>
<name>A0A1A8H7I4_9TELE</name>
<reference evidence="1" key="2">
    <citation type="submission" date="2016-06" db="EMBL/GenBank/DDBJ databases">
        <title>The genome of a short-lived fish provides insights into sex chromosome evolution and the genetic control of aging.</title>
        <authorList>
            <person name="Reichwald K."/>
            <person name="Felder M."/>
            <person name="Petzold A."/>
            <person name="Koch P."/>
            <person name="Groth M."/>
            <person name="Platzer M."/>
        </authorList>
    </citation>
    <scope>NUCLEOTIDE SEQUENCE</scope>
    <source>
        <tissue evidence="1">Brain</tissue>
    </source>
</reference>
<dbReference type="AlphaFoldDB" id="A0A1A8H7I4"/>
<dbReference type="EMBL" id="HAEC01010978">
    <property type="protein sequence ID" value="SBQ79194.1"/>
    <property type="molecule type" value="Transcribed_RNA"/>
</dbReference>
<gene>
    <name evidence="1" type="primary">CU457778.1</name>
</gene>
<evidence type="ECO:0000313" key="1">
    <source>
        <dbReference type="EMBL" id="SBQ79194.1"/>
    </source>
</evidence>
<feature type="non-terminal residue" evidence="1">
    <location>
        <position position="1"/>
    </location>
</feature>
<reference evidence="1" key="1">
    <citation type="submission" date="2016-05" db="EMBL/GenBank/DDBJ databases">
        <authorList>
            <person name="Lavstsen T."/>
            <person name="Jespersen J.S."/>
        </authorList>
    </citation>
    <scope>NUCLEOTIDE SEQUENCE</scope>
    <source>
        <tissue evidence="1">Brain</tissue>
    </source>
</reference>
<organism evidence="1">
    <name type="scientific">Nothobranchius korthausae</name>
    <dbReference type="NCBI Taxonomy" id="1143690"/>
    <lineage>
        <taxon>Eukaryota</taxon>
        <taxon>Metazoa</taxon>
        <taxon>Chordata</taxon>
        <taxon>Craniata</taxon>
        <taxon>Vertebrata</taxon>
        <taxon>Euteleostomi</taxon>
        <taxon>Actinopterygii</taxon>
        <taxon>Neopterygii</taxon>
        <taxon>Teleostei</taxon>
        <taxon>Neoteleostei</taxon>
        <taxon>Acanthomorphata</taxon>
        <taxon>Ovalentaria</taxon>
        <taxon>Atherinomorphae</taxon>
        <taxon>Cyprinodontiformes</taxon>
        <taxon>Nothobranchiidae</taxon>
        <taxon>Nothobranchius</taxon>
    </lineage>
</organism>
<feature type="non-terminal residue" evidence="1">
    <location>
        <position position="54"/>
    </location>
</feature>
<proteinExistence type="predicted"/>
<sequence>GVWYLRLYGCFKEHGGGMLPGECRPDSPGHCAKYGSYALKEERMNKAIDVQLVQ</sequence>